<evidence type="ECO:0000313" key="9">
    <source>
        <dbReference type="Proteomes" id="UP000240542"/>
    </source>
</evidence>
<dbReference type="GO" id="GO:0005829">
    <property type="term" value="C:cytosol"/>
    <property type="evidence" value="ECO:0007669"/>
    <property type="project" value="TreeGrafter"/>
</dbReference>
<proteinExistence type="predicted"/>
<protein>
    <recommendedName>
        <fullName evidence="2">prolyl oligopeptidase</fullName>
        <ecNumber evidence="2">3.4.21.26</ecNumber>
    </recommendedName>
</protein>
<dbReference type="Gene3D" id="2.130.10.120">
    <property type="entry name" value="Prolyl oligopeptidase, N-terminal domain"/>
    <property type="match status" value="1"/>
</dbReference>
<dbReference type="GO" id="GO:0070012">
    <property type="term" value="F:oligopeptidase activity"/>
    <property type="evidence" value="ECO:0007669"/>
    <property type="project" value="TreeGrafter"/>
</dbReference>
<dbReference type="Gene3D" id="3.40.50.1820">
    <property type="entry name" value="alpha/beta hydrolase"/>
    <property type="match status" value="1"/>
</dbReference>
<dbReference type="PRINTS" id="PR00862">
    <property type="entry name" value="PROLIGOPTASE"/>
</dbReference>
<keyword evidence="9" id="KW-1185">Reference proteome</keyword>
<dbReference type="EMBL" id="PYGA01000006">
    <property type="protein sequence ID" value="PSK98127.1"/>
    <property type="molecule type" value="Genomic_DNA"/>
</dbReference>
<dbReference type="Pfam" id="PF02897">
    <property type="entry name" value="Peptidase_S9_N"/>
    <property type="match status" value="1"/>
</dbReference>
<dbReference type="Pfam" id="PF00326">
    <property type="entry name" value="Peptidase_S9"/>
    <property type="match status" value="1"/>
</dbReference>
<evidence type="ECO:0000256" key="4">
    <source>
        <dbReference type="ARBA" id="ARBA00022801"/>
    </source>
</evidence>
<accession>A0A2P8DLS1</accession>
<comment type="catalytic activity">
    <reaction evidence="1">
        <text>Hydrolysis of Pro-|-Xaa &gt;&gt; Ala-|-Xaa in oligopeptides.</text>
        <dbReference type="EC" id="3.4.21.26"/>
    </reaction>
</comment>
<keyword evidence="3" id="KW-0645">Protease</keyword>
<dbReference type="AlphaFoldDB" id="A0A2P8DLS1"/>
<dbReference type="InterPro" id="IPR023302">
    <property type="entry name" value="Pept_S9A_N"/>
</dbReference>
<comment type="caution">
    <text evidence="8">The sequence shown here is derived from an EMBL/GenBank/DDBJ whole genome shotgun (WGS) entry which is preliminary data.</text>
</comment>
<dbReference type="EC" id="3.4.21.26" evidence="2"/>
<dbReference type="SUPFAM" id="SSF50993">
    <property type="entry name" value="Peptidase/esterase 'gauge' domain"/>
    <property type="match status" value="1"/>
</dbReference>
<dbReference type="PANTHER" id="PTHR42881">
    <property type="entry name" value="PROLYL ENDOPEPTIDASE"/>
    <property type="match status" value="1"/>
</dbReference>
<dbReference type="GO" id="GO:0006508">
    <property type="term" value="P:proteolysis"/>
    <property type="evidence" value="ECO:0007669"/>
    <property type="project" value="UniProtKB-KW"/>
</dbReference>
<dbReference type="Proteomes" id="UP000240542">
    <property type="component" value="Unassembled WGS sequence"/>
</dbReference>
<dbReference type="InterPro" id="IPR051167">
    <property type="entry name" value="Prolyl_oligopep/macrocyclase"/>
</dbReference>
<evidence type="ECO:0000256" key="3">
    <source>
        <dbReference type="ARBA" id="ARBA00022670"/>
    </source>
</evidence>
<gene>
    <name evidence="8" type="ORF">CLV63_106175</name>
</gene>
<keyword evidence="5" id="KW-0720">Serine protease</keyword>
<organism evidence="8 9">
    <name type="scientific">Murinocardiopsis flavida</name>
    <dbReference type="NCBI Taxonomy" id="645275"/>
    <lineage>
        <taxon>Bacteria</taxon>
        <taxon>Bacillati</taxon>
        <taxon>Actinomycetota</taxon>
        <taxon>Actinomycetes</taxon>
        <taxon>Streptosporangiales</taxon>
        <taxon>Nocardiopsidaceae</taxon>
        <taxon>Murinocardiopsis</taxon>
    </lineage>
</organism>
<evidence type="ECO:0000256" key="1">
    <source>
        <dbReference type="ARBA" id="ARBA00001070"/>
    </source>
</evidence>
<dbReference type="InterPro" id="IPR002470">
    <property type="entry name" value="Peptidase_S9A"/>
</dbReference>
<dbReference type="InterPro" id="IPR001375">
    <property type="entry name" value="Peptidase_S9_cat"/>
</dbReference>
<evidence type="ECO:0000259" key="6">
    <source>
        <dbReference type="Pfam" id="PF00326"/>
    </source>
</evidence>
<dbReference type="GO" id="GO:0004252">
    <property type="term" value="F:serine-type endopeptidase activity"/>
    <property type="evidence" value="ECO:0007669"/>
    <property type="project" value="UniProtKB-EC"/>
</dbReference>
<sequence length="666" mass="70048">MTHGRRVPDPFRWLEAPDSPATQAWLAEREPEFAEAVRRWPLRGWLRSEIRGLVAADLWSPPQWRGGTAFATLRTAGAEHPRLLALTGGGRRVLFDPAAFDPSGGTTLDAWEASPDGRHVAVQTSSGGVERGELRVLDTATGRTVEAPIGGVRYSHVAWLPGTGSPAFYYVRRDGADGRRGVWLHRISADADVLVHACAAPRTVPGVRVRRGRWLIVTESHGTGHRNDLWLADLDAGPAEAPPLLPVQVGADAENDADIGPDGLLYIRTTWGAPRRRVCAADPAAPGPEHWREVVPESADATLDGFAPAGAPGDTRVVTAHTRLGLSTLNVYGGSHSLPLPLPGEGMITGLHAHDDGSVSLSYADVATQLVVLTWRPGEHRPNRWPPAAPGAARTTAPVPRQVLTGVSDDGTPIPVTVFSRAGFDRPGPTILHGYGGFGRPRQFGFSATVLAWLNAGGRYAVAHVRGGGDAGRAWHRQGSGRGKVRAVRDLIASGDALVGAGVCARTQLCLSGGSAGGLLVLAAAAQRPDLCAAVIASAPLADMARFELLGLGAMWTREFGTAADPDDFAALMAYSPYHAALAAPTGDGPAVLLTGFHGDTRTDAAHPRKMCAALRAGGRAPDRALLRYEHGVGHGPRSVSRAIDLAADAHAFAAAWTGLAPRQAP</sequence>
<dbReference type="SUPFAM" id="SSF53474">
    <property type="entry name" value="alpha/beta-Hydrolases"/>
    <property type="match status" value="1"/>
</dbReference>
<name>A0A2P8DLS1_9ACTN</name>
<dbReference type="InterPro" id="IPR029058">
    <property type="entry name" value="AB_hydrolase_fold"/>
</dbReference>
<evidence type="ECO:0000313" key="8">
    <source>
        <dbReference type="EMBL" id="PSK98127.1"/>
    </source>
</evidence>
<keyword evidence="4" id="KW-0378">Hydrolase</keyword>
<evidence type="ECO:0000259" key="7">
    <source>
        <dbReference type="Pfam" id="PF02897"/>
    </source>
</evidence>
<reference evidence="8 9" key="1">
    <citation type="submission" date="2018-03" db="EMBL/GenBank/DDBJ databases">
        <title>Genomic Encyclopedia of Archaeal and Bacterial Type Strains, Phase II (KMG-II): from individual species to whole genera.</title>
        <authorList>
            <person name="Goeker M."/>
        </authorList>
    </citation>
    <scope>NUCLEOTIDE SEQUENCE [LARGE SCALE GENOMIC DNA]</scope>
    <source>
        <strain evidence="8 9">DSM 45312</strain>
    </source>
</reference>
<evidence type="ECO:0000256" key="2">
    <source>
        <dbReference type="ARBA" id="ARBA00011897"/>
    </source>
</evidence>
<dbReference type="PANTHER" id="PTHR42881:SF2">
    <property type="entry name" value="PROLYL ENDOPEPTIDASE"/>
    <property type="match status" value="1"/>
</dbReference>
<feature type="domain" description="Peptidase S9 prolyl oligopeptidase catalytic" evidence="6">
    <location>
        <begin position="446"/>
        <end position="659"/>
    </location>
</feature>
<feature type="domain" description="Peptidase S9A N-terminal" evidence="7">
    <location>
        <begin position="1"/>
        <end position="310"/>
    </location>
</feature>
<evidence type="ECO:0000256" key="5">
    <source>
        <dbReference type="ARBA" id="ARBA00022825"/>
    </source>
</evidence>